<dbReference type="Proteomes" id="UP000051841">
    <property type="component" value="Unassembled WGS sequence"/>
</dbReference>
<dbReference type="Pfam" id="PF06993">
    <property type="entry name" value="DUF1304"/>
    <property type="match status" value="1"/>
</dbReference>
<dbReference type="PANTHER" id="PTHR38446:SF1">
    <property type="entry name" value="BLL0914 PROTEIN"/>
    <property type="match status" value="1"/>
</dbReference>
<organism evidence="2 3">
    <name type="scientific">Kandleria vitulina DSM 20405</name>
    <dbReference type="NCBI Taxonomy" id="1410657"/>
    <lineage>
        <taxon>Bacteria</taxon>
        <taxon>Bacillati</taxon>
        <taxon>Bacillota</taxon>
        <taxon>Erysipelotrichia</taxon>
        <taxon>Erysipelotrichales</taxon>
        <taxon>Coprobacillaceae</taxon>
        <taxon>Kandleria</taxon>
    </lineage>
</organism>
<gene>
    <name evidence="2" type="ORF">IV49_GL001829</name>
</gene>
<keyword evidence="3" id="KW-1185">Reference proteome</keyword>
<proteinExistence type="predicted"/>
<keyword evidence="1" id="KW-0472">Membrane</keyword>
<evidence type="ECO:0000256" key="1">
    <source>
        <dbReference type="SAM" id="Phobius"/>
    </source>
</evidence>
<feature type="transmembrane region" description="Helical" evidence="1">
    <location>
        <begin position="7"/>
        <end position="28"/>
    </location>
</feature>
<evidence type="ECO:0000313" key="3">
    <source>
        <dbReference type="Proteomes" id="UP000051841"/>
    </source>
</evidence>
<dbReference type="AlphaFoldDB" id="A0A0R2HDU8"/>
<keyword evidence="1" id="KW-1133">Transmembrane helix</keyword>
<sequence length="119" mass="13292">MSIIIKILATLVALEFLYIMYLETFATVSKKTSEVFGMRQEELQRKSVNTLFKNQGIYNGLIAVLIILATWVFVSKMAVMVLMGYIILVALYGGMTSHPKIIIMQGGLAILTLILSFIL</sequence>
<feature type="transmembrane region" description="Helical" evidence="1">
    <location>
        <begin position="79"/>
        <end position="95"/>
    </location>
</feature>
<evidence type="ECO:0008006" key="4">
    <source>
        <dbReference type="Google" id="ProtNLM"/>
    </source>
</evidence>
<dbReference type="PATRIC" id="fig|1410657.5.peg.1884"/>
<keyword evidence="1" id="KW-0812">Transmembrane</keyword>
<evidence type="ECO:0000313" key="2">
    <source>
        <dbReference type="EMBL" id="KRN50744.1"/>
    </source>
</evidence>
<dbReference type="PANTHER" id="PTHR38446">
    <property type="entry name" value="BLL0914 PROTEIN"/>
    <property type="match status" value="1"/>
</dbReference>
<name>A0A0R2HDU8_9FIRM</name>
<accession>A0A0R2HDU8</accession>
<dbReference type="EMBL" id="JQBL01000006">
    <property type="protein sequence ID" value="KRN50744.1"/>
    <property type="molecule type" value="Genomic_DNA"/>
</dbReference>
<dbReference type="InterPro" id="IPR009732">
    <property type="entry name" value="DUF1304"/>
</dbReference>
<feature type="transmembrane region" description="Helical" evidence="1">
    <location>
        <begin position="101"/>
        <end position="118"/>
    </location>
</feature>
<protein>
    <recommendedName>
        <fullName evidence="4">Integral membrane protein</fullName>
    </recommendedName>
</protein>
<feature type="transmembrane region" description="Helical" evidence="1">
    <location>
        <begin position="56"/>
        <end position="74"/>
    </location>
</feature>
<dbReference type="RefSeq" id="WP_031588820.1">
    <property type="nucleotide sequence ID" value="NZ_JNKN01000006.1"/>
</dbReference>
<comment type="caution">
    <text evidence="2">The sequence shown here is derived from an EMBL/GenBank/DDBJ whole genome shotgun (WGS) entry which is preliminary data.</text>
</comment>
<reference evidence="2 3" key="1">
    <citation type="journal article" date="2015" name="Genome Announc.">
        <title>Expanding the biotechnology potential of lactobacilli through comparative genomics of 213 strains and associated genera.</title>
        <authorList>
            <person name="Sun Z."/>
            <person name="Harris H.M."/>
            <person name="McCann A."/>
            <person name="Guo C."/>
            <person name="Argimon S."/>
            <person name="Zhang W."/>
            <person name="Yang X."/>
            <person name="Jeffery I.B."/>
            <person name="Cooney J.C."/>
            <person name="Kagawa T.F."/>
            <person name="Liu W."/>
            <person name="Song Y."/>
            <person name="Salvetti E."/>
            <person name="Wrobel A."/>
            <person name="Rasinkangas P."/>
            <person name="Parkhill J."/>
            <person name="Rea M.C."/>
            <person name="O'Sullivan O."/>
            <person name="Ritari J."/>
            <person name="Douillard F.P."/>
            <person name="Paul Ross R."/>
            <person name="Yang R."/>
            <person name="Briner A.E."/>
            <person name="Felis G.E."/>
            <person name="de Vos W.M."/>
            <person name="Barrangou R."/>
            <person name="Klaenhammer T.R."/>
            <person name="Caufield P.W."/>
            <person name="Cui Y."/>
            <person name="Zhang H."/>
            <person name="O'Toole P.W."/>
        </authorList>
    </citation>
    <scope>NUCLEOTIDE SEQUENCE [LARGE SCALE GENOMIC DNA]</scope>
    <source>
        <strain evidence="2 3">DSM 20405</strain>
    </source>
</reference>